<dbReference type="CDD" id="cd06257">
    <property type="entry name" value="DnaJ"/>
    <property type="match status" value="1"/>
</dbReference>
<reference evidence="9 10" key="1">
    <citation type="journal article" date="2024" name="Science">
        <title>Giant polyketide synthase enzymes in the biosynthesis of giant marine polyether toxins.</title>
        <authorList>
            <person name="Fallon T.R."/>
            <person name="Shende V.V."/>
            <person name="Wierzbicki I.H."/>
            <person name="Pendleton A.L."/>
            <person name="Watervoot N.F."/>
            <person name="Auber R.P."/>
            <person name="Gonzalez D.J."/>
            <person name="Wisecaver J.H."/>
            <person name="Moore B.S."/>
        </authorList>
    </citation>
    <scope>NUCLEOTIDE SEQUENCE [LARGE SCALE GENOMIC DNA]</scope>
    <source>
        <strain evidence="9 10">12B1</strain>
    </source>
</reference>
<feature type="transmembrane region" description="Helical" evidence="7">
    <location>
        <begin position="346"/>
        <end position="370"/>
    </location>
</feature>
<dbReference type="SUPFAM" id="SSF46565">
    <property type="entry name" value="Chaperone J-domain"/>
    <property type="match status" value="1"/>
</dbReference>
<dbReference type="EMBL" id="JBGBPQ010000014">
    <property type="protein sequence ID" value="KAL1511287.1"/>
    <property type="molecule type" value="Genomic_DNA"/>
</dbReference>
<comment type="subcellular location">
    <subcellularLocation>
        <location evidence="1">Membrane</location>
        <topology evidence="1">Lipid-anchor</topology>
    </subcellularLocation>
</comment>
<comment type="caution">
    <text evidence="9">The sequence shown here is derived from an EMBL/GenBank/DDBJ whole genome shotgun (WGS) entry which is preliminary data.</text>
</comment>
<evidence type="ECO:0000256" key="1">
    <source>
        <dbReference type="ARBA" id="ARBA00004635"/>
    </source>
</evidence>
<evidence type="ECO:0000256" key="5">
    <source>
        <dbReference type="ARBA" id="ARBA00023288"/>
    </source>
</evidence>
<proteinExistence type="predicted"/>
<feature type="transmembrane region" description="Helical" evidence="7">
    <location>
        <begin position="279"/>
        <end position="301"/>
    </location>
</feature>
<evidence type="ECO:0000256" key="6">
    <source>
        <dbReference type="SAM" id="MobiDB-lite"/>
    </source>
</evidence>
<dbReference type="AlphaFoldDB" id="A0AB34J1M1"/>
<keyword evidence="10" id="KW-1185">Reference proteome</keyword>
<dbReference type="InterPro" id="IPR001623">
    <property type="entry name" value="DnaJ_domain"/>
</dbReference>
<dbReference type="PANTHER" id="PTHR44027:SF7">
    <property type="entry name" value="DNAJ HOMOLOG SUBFAMILY C MEMBER 5 HOMOLOG"/>
    <property type="match status" value="1"/>
</dbReference>
<dbReference type="Pfam" id="PF00226">
    <property type="entry name" value="DnaJ"/>
    <property type="match status" value="1"/>
</dbReference>
<feature type="compositionally biased region" description="Basic and acidic residues" evidence="6">
    <location>
        <begin position="396"/>
        <end position="408"/>
    </location>
</feature>
<keyword evidence="7" id="KW-0812">Transmembrane</keyword>
<evidence type="ECO:0000256" key="7">
    <source>
        <dbReference type="SAM" id="Phobius"/>
    </source>
</evidence>
<evidence type="ECO:0000256" key="3">
    <source>
        <dbReference type="ARBA" id="ARBA00023139"/>
    </source>
</evidence>
<dbReference type="SMART" id="SM00271">
    <property type="entry name" value="DnaJ"/>
    <property type="match status" value="1"/>
</dbReference>
<dbReference type="Pfam" id="PF10269">
    <property type="entry name" value="Tmemb_185A"/>
    <property type="match status" value="1"/>
</dbReference>
<dbReference type="Proteomes" id="UP001515480">
    <property type="component" value="Unassembled WGS sequence"/>
</dbReference>
<feature type="transmembrane region" description="Helical" evidence="7">
    <location>
        <begin position="145"/>
        <end position="166"/>
    </location>
</feature>
<feature type="transmembrane region" description="Helical" evidence="7">
    <location>
        <begin position="107"/>
        <end position="133"/>
    </location>
</feature>
<dbReference type="Gene3D" id="1.10.287.110">
    <property type="entry name" value="DnaJ domain"/>
    <property type="match status" value="1"/>
</dbReference>
<feature type="transmembrane region" description="Helical" evidence="7">
    <location>
        <begin position="313"/>
        <end position="334"/>
    </location>
</feature>
<gene>
    <name evidence="9" type="ORF">AB1Y20_006093</name>
</gene>
<dbReference type="GO" id="GO:0005737">
    <property type="term" value="C:cytoplasm"/>
    <property type="evidence" value="ECO:0007669"/>
    <property type="project" value="UniProtKB-ARBA"/>
</dbReference>
<dbReference type="PRINTS" id="PR00625">
    <property type="entry name" value="JDOMAIN"/>
</dbReference>
<dbReference type="PANTHER" id="PTHR44027">
    <property type="entry name" value="DNAJ HOMOLOG SUBFAMILY C MEMBER 5 HOMOLOG"/>
    <property type="match status" value="1"/>
</dbReference>
<keyword evidence="5" id="KW-0449">Lipoprotein</keyword>
<keyword evidence="7" id="KW-1133">Transmembrane helix</keyword>
<protein>
    <recommendedName>
        <fullName evidence="8">J domain-containing protein</fullName>
    </recommendedName>
</protein>
<evidence type="ECO:0000256" key="4">
    <source>
        <dbReference type="ARBA" id="ARBA00023186"/>
    </source>
</evidence>
<evidence type="ECO:0000256" key="2">
    <source>
        <dbReference type="ARBA" id="ARBA00023136"/>
    </source>
</evidence>
<dbReference type="InterPro" id="IPR036869">
    <property type="entry name" value="J_dom_sf"/>
</dbReference>
<accession>A0AB34J1M1</accession>
<dbReference type="InterPro" id="IPR051434">
    <property type="entry name" value="DnaJ_C_subfamily_member5"/>
</dbReference>
<name>A0AB34J1M1_PRYPA</name>
<keyword evidence="3" id="KW-0564">Palmitate</keyword>
<dbReference type="InterPro" id="IPR019396">
    <property type="entry name" value="TM_Fragile-X-F-assoc"/>
</dbReference>
<feature type="region of interest" description="Disordered" evidence="6">
    <location>
        <begin position="379"/>
        <end position="432"/>
    </location>
</feature>
<dbReference type="GO" id="GO:0016020">
    <property type="term" value="C:membrane"/>
    <property type="evidence" value="ECO:0007669"/>
    <property type="project" value="UniProtKB-SubCell"/>
</dbReference>
<evidence type="ECO:0000313" key="9">
    <source>
        <dbReference type="EMBL" id="KAL1511287.1"/>
    </source>
</evidence>
<evidence type="ECO:0000259" key="8">
    <source>
        <dbReference type="PROSITE" id="PS50076"/>
    </source>
</evidence>
<evidence type="ECO:0000313" key="10">
    <source>
        <dbReference type="Proteomes" id="UP001515480"/>
    </source>
</evidence>
<feature type="transmembrane region" description="Helical" evidence="7">
    <location>
        <begin position="172"/>
        <end position="194"/>
    </location>
</feature>
<keyword evidence="2 7" id="KW-0472">Membrane</keyword>
<keyword evidence="4" id="KW-0143">Chaperone</keyword>
<sequence length="432" mass="47035">MAMAQPPLGEGNLRFYQTLGLPRTDATPADIKRGYKKMSLKYHPDRNPNDPSSTTKFQEVSHAYTVLSSPRLRQIYDSYGEQGLKMYESYMSFAEADDGSKLPVGPIMLLSLVCFGVTLIVGLITTFGILLLLRLNGSIHTKLSILLIPLWLLDAIVMLCLYASVASVRSRAISVSIFFAQLLAIVAFQVLLCLRVDGASSMSYTLVFSPLFAAEALLAAKSVSSMRPDAYESERAAGTTLLEYPLYLVRQASWPVARALLLVLLALRLDHSITCAWTIVFLPLWLLICLEFTLSCIAARADSLSERGPVLKQLALTRSIVTGFAAVLLLLLCIRLDGGSLSWVAIFWPLFLASSIYFCCCCCLCCALSLSPRPEVRDVPPPEGGEFTKVGGDVASDGKSDSMKETEKTPLMSAQHGVHERSGGAVSPEESG</sequence>
<organism evidence="9 10">
    <name type="scientific">Prymnesium parvum</name>
    <name type="common">Toxic golden alga</name>
    <dbReference type="NCBI Taxonomy" id="97485"/>
    <lineage>
        <taxon>Eukaryota</taxon>
        <taxon>Haptista</taxon>
        <taxon>Haptophyta</taxon>
        <taxon>Prymnesiophyceae</taxon>
        <taxon>Prymnesiales</taxon>
        <taxon>Prymnesiaceae</taxon>
        <taxon>Prymnesium</taxon>
    </lineage>
</organism>
<feature type="domain" description="J" evidence="8">
    <location>
        <begin position="14"/>
        <end position="80"/>
    </location>
</feature>
<dbReference type="PROSITE" id="PS50076">
    <property type="entry name" value="DNAJ_2"/>
    <property type="match status" value="1"/>
</dbReference>